<feature type="transmembrane region" description="Helical" evidence="1">
    <location>
        <begin position="21"/>
        <end position="46"/>
    </location>
</feature>
<feature type="transmembrane region" description="Helical" evidence="1">
    <location>
        <begin position="132"/>
        <end position="151"/>
    </location>
</feature>
<feature type="transmembrane region" description="Helical" evidence="1">
    <location>
        <begin position="94"/>
        <end position="112"/>
    </location>
</feature>
<dbReference type="InterPro" id="IPR046586">
    <property type="entry name" value="DUF6644"/>
</dbReference>
<evidence type="ECO:0000313" key="3">
    <source>
        <dbReference type="EMBL" id="PDH34220.1"/>
    </source>
</evidence>
<evidence type="ECO:0000259" key="2">
    <source>
        <dbReference type="Pfam" id="PF20349"/>
    </source>
</evidence>
<keyword evidence="1" id="KW-0812">Transmembrane</keyword>
<dbReference type="Pfam" id="PF20349">
    <property type="entry name" value="DUF6644"/>
    <property type="match status" value="1"/>
</dbReference>
<proteinExistence type="predicted"/>
<dbReference type="Proteomes" id="UP000219329">
    <property type="component" value="Unassembled WGS sequence"/>
</dbReference>
<gene>
    <name evidence="3" type="ORF">CNF02_05330</name>
</gene>
<name>A0A2A5WCK0_9GAMM</name>
<reference evidence="3 4" key="1">
    <citation type="submission" date="2017-08" db="EMBL/GenBank/DDBJ databases">
        <title>Fine stratification of microbial communities through a metagenomic profile of the photic zone.</title>
        <authorList>
            <person name="Haro-Moreno J.M."/>
            <person name="Lopez-Perez M."/>
            <person name="De La Torre J."/>
            <person name="Picazo A."/>
            <person name="Camacho A."/>
            <person name="Rodriguez-Valera F."/>
        </authorList>
    </citation>
    <scope>NUCLEOTIDE SEQUENCE [LARGE SCALE GENOMIC DNA]</scope>
    <source>
        <strain evidence="3">MED-G28</strain>
    </source>
</reference>
<organism evidence="3 4">
    <name type="scientific">OM182 bacterium MED-G28</name>
    <dbReference type="NCBI Taxonomy" id="1986256"/>
    <lineage>
        <taxon>Bacteria</taxon>
        <taxon>Pseudomonadati</taxon>
        <taxon>Pseudomonadota</taxon>
        <taxon>Gammaproteobacteria</taxon>
        <taxon>OMG group</taxon>
        <taxon>OM182 clade</taxon>
    </lineage>
</organism>
<feature type="domain" description="DUF6644" evidence="2">
    <location>
        <begin position="28"/>
        <end position="152"/>
    </location>
</feature>
<evidence type="ECO:0000313" key="4">
    <source>
        <dbReference type="Proteomes" id="UP000219329"/>
    </source>
</evidence>
<accession>A0A2A5WCK0</accession>
<dbReference type="EMBL" id="NTJZ01000004">
    <property type="protein sequence ID" value="PDH34220.1"/>
    <property type="molecule type" value="Genomic_DNA"/>
</dbReference>
<feature type="transmembrane region" description="Helical" evidence="1">
    <location>
        <begin position="66"/>
        <end position="87"/>
    </location>
</feature>
<comment type="caution">
    <text evidence="3">The sequence shown here is derived from an EMBL/GenBank/DDBJ whole genome shotgun (WGS) entry which is preliminary data.</text>
</comment>
<evidence type="ECO:0000256" key="1">
    <source>
        <dbReference type="SAM" id="Phobius"/>
    </source>
</evidence>
<keyword evidence="1" id="KW-1133">Transmembrane helix</keyword>
<dbReference type="AlphaFoldDB" id="A0A2A5WCK0"/>
<keyword evidence="1" id="KW-0472">Membrane</keyword>
<protein>
    <recommendedName>
        <fullName evidence="2">DUF6644 domain-containing protein</fullName>
    </recommendedName>
</protein>
<sequence>MQTLSRIEETALSIWFRESGAAFFSTLTLHSLAMAIVVGINFAIAFRLMGWVPQFALSPYSRFYRIHWMGVIVIFLSGAGLLLAYPAKALTNPIFYLKFIALTIGLIIAAWIQNRLDRSSITEREHHKFKLIAMASILLWVITITAGRFLAYTHSVLLASRFF</sequence>